<name>A0A2N3I786_9BACT</name>
<organism evidence="1 2">
    <name type="scientific">Raineya orbicola</name>
    <dbReference type="NCBI Taxonomy" id="2016530"/>
    <lineage>
        <taxon>Bacteria</taxon>
        <taxon>Pseudomonadati</taxon>
        <taxon>Bacteroidota</taxon>
        <taxon>Cytophagia</taxon>
        <taxon>Cytophagales</taxon>
        <taxon>Raineyaceae</taxon>
        <taxon>Raineya</taxon>
    </lineage>
</organism>
<evidence type="ECO:0000313" key="2">
    <source>
        <dbReference type="Proteomes" id="UP000233387"/>
    </source>
</evidence>
<gene>
    <name evidence="1" type="ORF">Rain11_2430</name>
</gene>
<dbReference type="InterPro" id="IPR018673">
    <property type="entry name" value="DUF2141"/>
</dbReference>
<dbReference type="Proteomes" id="UP000233387">
    <property type="component" value="Unassembled WGS sequence"/>
</dbReference>
<reference evidence="1 2" key="1">
    <citation type="submission" date="2017-06" db="EMBL/GenBank/DDBJ databases">
        <title>Raineya orbicola gen. nov., sp. nov. a slightly thermophilic bacterium of the phylum Bacteroidetes and the description of Raineyaceae fam. nov.</title>
        <authorList>
            <person name="Albuquerque L."/>
            <person name="Polonia A.R.M."/>
            <person name="Barroso C."/>
            <person name="Froufe H.J.C."/>
            <person name="Lage O."/>
            <person name="Lobo-Da-Cunha A."/>
            <person name="Egas C."/>
            <person name="Da Costa M.S."/>
        </authorList>
    </citation>
    <scope>NUCLEOTIDE SEQUENCE [LARGE SCALE GENOMIC DNA]</scope>
    <source>
        <strain evidence="1 2">SPSPC-11</strain>
    </source>
</reference>
<protein>
    <recommendedName>
        <fullName evidence="3">DUF2141 domain-containing protein</fullName>
    </recommendedName>
</protein>
<proteinExistence type="predicted"/>
<dbReference type="AlphaFoldDB" id="A0A2N3I786"/>
<accession>A0A2N3I786</accession>
<dbReference type="Pfam" id="PF09912">
    <property type="entry name" value="DUF2141"/>
    <property type="match status" value="1"/>
</dbReference>
<dbReference type="OrthoDB" id="9788332at2"/>
<dbReference type="EMBL" id="NKXO01000051">
    <property type="protein sequence ID" value="PKQ66192.1"/>
    <property type="molecule type" value="Genomic_DNA"/>
</dbReference>
<comment type="caution">
    <text evidence="1">The sequence shown here is derived from an EMBL/GenBank/DDBJ whole genome shotgun (WGS) entry which is preliminary data.</text>
</comment>
<evidence type="ECO:0008006" key="3">
    <source>
        <dbReference type="Google" id="ProtNLM"/>
    </source>
</evidence>
<keyword evidence="2" id="KW-1185">Reference proteome</keyword>
<dbReference type="RefSeq" id="WP_101359691.1">
    <property type="nucleotide sequence ID" value="NZ_NKXO01000051.1"/>
</dbReference>
<sequence length="143" mass="16750">MIYSWIFLLGQMWLCFHQGTGKLKIEIVEIRNQKGKILVNLFDKAKGFPTNFQLALCNAELDIPESRRVYVEFDNLPYGDYAVSVLHDENDNKKMDYTLVGLPKEGYCFSNNYRPKIKNPSFRQAGFFLERPLKTLQLKMIYP</sequence>
<evidence type="ECO:0000313" key="1">
    <source>
        <dbReference type="EMBL" id="PKQ66192.1"/>
    </source>
</evidence>